<comment type="cofactor">
    <cofactor evidence="1">
        <name>L-ascorbate</name>
        <dbReference type="ChEBI" id="CHEBI:38290"/>
    </cofactor>
</comment>
<evidence type="ECO:0000256" key="4">
    <source>
        <dbReference type="ARBA" id="ARBA00023002"/>
    </source>
</evidence>
<gene>
    <name evidence="7" type="ORF">RDB_LOCUS61621</name>
</gene>
<dbReference type="Proteomes" id="UP000663846">
    <property type="component" value="Unassembled WGS sequence"/>
</dbReference>
<dbReference type="GO" id="GO:0005506">
    <property type="term" value="F:iron ion binding"/>
    <property type="evidence" value="ECO:0007669"/>
    <property type="project" value="InterPro"/>
</dbReference>
<feature type="domain" description="Prolyl 4-hydroxylase alpha subunit" evidence="6">
    <location>
        <begin position="36"/>
        <end position="262"/>
    </location>
</feature>
<evidence type="ECO:0000256" key="1">
    <source>
        <dbReference type="ARBA" id="ARBA00001961"/>
    </source>
</evidence>
<dbReference type="InterPro" id="IPR044862">
    <property type="entry name" value="Pro_4_hyd_alph_FE2OG_OXY"/>
</dbReference>
<proteinExistence type="predicted"/>
<protein>
    <recommendedName>
        <fullName evidence="6">Prolyl 4-hydroxylase alpha subunit domain-containing protein</fullName>
    </recommendedName>
</protein>
<evidence type="ECO:0000256" key="3">
    <source>
        <dbReference type="ARBA" id="ARBA00022964"/>
    </source>
</evidence>
<keyword evidence="3" id="KW-0223">Dioxygenase</keyword>
<dbReference type="Pfam" id="PF13640">
    <property type="entry name" value="2OG-FeII_Oxy_3"/>
    <property type="match status" value="1"/>
</dbReference>
<evidence type="ECO:0000256" key="5">
    <source>
        <dbReference type="ARBA" id="ARBA00023004"/>
    </source>
</evidence>
<name>A0A8H2WXH4_9AGAM</name>
<dbReference type="PANTHER" id="PTHR10869:SF241">
    <property type="entry name" value="FE2OG DIOXYGENASE DOMAIN-CONTAINING PROTEIN"/>
    <property type="match status" value="1"/>
</dbReference>
<dbReference type="GO" id="GO:0031418">
    <property type="term" value="F:L-ascorbic acid binding"/>
    <property type="evidence" value="ECO:0007669"/>
    <property type="project" value="InterPro"/>
</dbReference>
<accession>A0A8H2WXH4</accession>
<reference evidence="7" key="1">
    <citation type="submission" date="2021-01" db="EMBL/GenBank/DDBJ databases">
        <authorList>
            <person name="Kaushik A."/>
        </authorList>
    </citation>
    <scope>NUCLEOTIDE SEQUENCE</scope>
    <source>
        <strain evidence="7">AG1-1C</strain>
    </source>
</reference>
<keyword evidence="4" id="KW-0560">Oxidoreductase</keyword>
<dbReference type="GO" id="GO:0005783">
    <property type="term" value="C:endoplasmic reticulum"/>
    <property type="evidence" value="ECO:0007669"/>
    <property type="project" value="TreeGrafter"/>
</dbReference>
<dbReference type="SUPFAM" id="SSF51197">
    <property type="entry name" value="Clavaminate synthase-like"/>
    <property type="match status" value="1"/>
</dbReference>
<dbReference type="Gene3D" id="2.60.120.620">
    <property type="entry name" value="q2cbj1_9rhob like domain"/>
    <property type="match status" value="1"/>
</dbReference>
<dbReference type="InterPro" id="IPR045054">
    <property type="entry name" value="P4HA-like"/>
</dbReference>
<dbReference type="GO" id="GO:0004656">
    <property type="term" value="F:procollagen-proline 4-dioxygenase activity"/>
    <property type="evidence" value="ECO:0007669"/>
    <property type="project" value="TreeGrafter"/>
</dbReference>
<comment type="caution">
    <text evidence="7">The sequence shown here is derived from an EMBL/GenBank/DDBJ whole genome shotgun (WGS) entry which is preliminary data.</text>
</comment>
<organism evidence="7 8">
    <name type="scientific">Rhizoctonia solani</name>
    <dbReference type="NCBI Taxonomy" id="456999"/>
    <lineage>
        <taxon>Eukaryota</taxon>
        <taxon>Fungi</taxon>
        <taxon>Dikarya</taxon>
        <taxon>Basidiomycota</taxon>
        <taxon>Agaricomycotina</taxon>
        <taxon>Agaricomycetes</taxon>
        <taxon>Cantharellales</taxon>
        <taxon>Ceratobasidiaceae</taxon>
        <taxon>Rhizoctonia</taxon>
    </lineage>
</organism>
<evidence type="ECO:0000313" key="7">
    <source>
        <dbReference type="EMBL" id="CAE6406121.1"/>
    </source>
</evidence>
<keyword evidence="5" id="KW-0408">Iron</keyword>
<dbReference type="PANTHER" id="PTHR10869">
    <property type="entry name" value="PROLYL 4-HYDROXYLASE ALPHA SUBUNIT"/>
    <property type="match status" value="1"/>
</dbReference>
<sequence length="281" mass="31990">MSNPPTNPTPSNNSVANADVTRLDFGKLGLPEYRNKFAIVIDNLFSAEDCQRFLRAAESEHNGPKRHIVGRISGPENQRVNLYSRMHLIMFLNQNMTKKFRDSSRIILDSPTLASELFVRIKPYLSSIEKLSKSPLHAQLANGVTYLTDPPVKMIGFNERLRFLRYSPGQFFRKHCEGNYHDPESDHISYYTLQLYLNDLPPEQGGSTRFWGSPRVSGEEAPYIDVHPKLGRALVFEQLGLLHSGQDVLDNGEKYTIRAELMYEVVKEEAEIVGDDDIAFE</sequence>
<dbReference type="InterPro" id="IPR006620">
    <property type="entry name" value="Pro_4_hyd_alph"/>
</dbReference>
<dbReference type="AlphaFoldDB" id="A0A8H2WXH4"/>
<dbReference type="EMBL" id="CAJMWS010000308">
    <property type="protein sequence ID" value="CAE6406121.1"/>
    <property type="molecule type" value="Genomic_DNA"/>
</dbReference>
<evidence type="ECO:0000259" key="6">
    <source>
        <dbReference type="SMART" id="SM00702"/>
    </source>
</evidence>
<keyword evidence="2" id="KW-0479">Metal-binding</keyword>
<dbReference type="SMART" id="SM00702">
    <property type="entry name" value="P4Hc"/>
    <property type="match status" value="1"/>
</dbReference>
<evidence type="ECO:0000256" key="2">
    <source>
        <dbReference type="ARBA" id="ARBA00022723"/>
    </source>
</evidence>
<evidence type="ECO:0000313" key="8">
    <source>
        <dbReference type="Proteomes" id="UP000663846"/>
    </source>
</evidence>